<feature type="chain" id="PRO_5047527816" evidence="2">
    <location>
        <begin position="24"/>
        <end position="1000"/>
    </location>
</feature>
<gene>
    <name evidence="4" type="ORF">K7G82_17045</name>
</gene>
<feature type="signal peptide" evidence="2">
    <location>
        <begin position="1"/>
        <end position="23"/>
    </location>
</feature>
<accession>A0ABS7PRQ5</accession>
<dbReference type="InterPro" id="IPR011659">
    <property type="entry name" value="WD40"/>
</dbReference>
<evidence type="ECO:0000313" key="5">
    <source>
        <dbReference type="Proteomes" id="UP000706039"/>
    </source>
</evidence>
<dbReference type="InterPro" id="IPR032466">
    <property type="entry name" value="Metal_Hydrolase"/>
</dbReference>
<dbReference type="Gene3D" id="3.30.110.90">
    <property type="entry name" value="Amidohydrolase"/>
    <property type="match status" value="1"/>
</dbReference>
<reference evidence="4 5" key="1">
    <citation type="submission" date="2021-08" db="EMBL/GenBank/DDBJ databases">
        <authorList>
            <person name="Tuo L."/>
        </authorList>
    </citation>
    <scope>NUCLEOTIDE SEQUENCE [LARGE SCALE GENOMIC DNA]</scope>
    <source>
        <strain evidence="4 5">JCM 31229</strain>
    </source>
</reference>
<dbReference type="SUPFAM" id="SSF69304">
    <property type="entry name" value="Tricorn protease N-terminal domain"/>
    <property type="match status" value="2"/>
</dbReference>
<evidence type="ECO:0000256" key="1">
    <source>
        <dbReference type="ARBA" id="ARBA00009820"/>
    </source>
</evidence>
<dbReference type="PANTHER" id="PTHR36842">
    <property type="entry name" value="PROTEIN TOLB HOMOLOG"/>
    <property type="match status" value="1"/>
</dbReference>
<dbReference type="InterPro" id="IPR006680">
    <property type="entry name" value="Amidohydro-rel"/>
</dbReference>
<sequence>MMRKTVRMLLLGLVATMACPAMARPVSFEVREGTNFAAAISPDRSAVAIDLQGRIWVLPFKGGTARPITPVMDEARFAAWSPDGKWLAYQYYRNGGWHIWISRPDGSDQRQLTFGASDDREPRWSADGRAILFGSDRADSFDIWRVDVATGAIARYSAASSDAAREEYYPDASPDGRSIAYIAAAGRGQSLVVETGGQARTLLMVEGDDLALPRWSADGRRIAVNRYNEDRAESTLQIVDVATGTATRGDDGREDLFPTGASWIDGDRLAYAADGRIKIRRIGGDASVVPFRARFDVVSRPDYPKRRFDLDSTGPRPVKGIMRPRVSPDGKAILFTALGDLWQLDIGNPKPRKLTDDAYLDVDPAWSPDGRTIAYLSDRRGVGTTDLYLRDVATGKEHRLTETTDDLMQPAWSPDGKSIAVFMRDANDWHAARLNIVDAATGALRKVHDGLFLPSTPTWSPDGKSIVTLALRTPGKRFRKGHNEFMTIDLATGATRFSTPDRSRSVSTRSQTAPAWSPDGASIAYLHQGVLWTVAVDARGDMVEAPVQMTRGDASYPSWTGDSRSIVYLDGTAFKRISLVDGAIEDIPFDLSWSRKTEPQRTVIRAGRVFDAVGSGYRRDVDIVVDDNRITEIVPRRADWPGARIVDAAGKTVIPGLVQTHIHHFVSDGETPGRTWLSFGVTSVREPGAEPYEALERREAWASGRRLGPRQFYSVILEGDRLYYWMNVGVGPDAQLDMELRRALTLDYDFIKTYETMTHEVQRRIVDFAHRNGLMVASHELYPAATFGVDAIEHMGTRDRMQFADRISMHNRAYEDVVQLMASSGMYISPTSGGRLPGTSFTYQMRKLPGLLDLPQLKAFPPRYIAAYKRAMGYFEKTHGDRASEAARDELATLKTFSDRGIVIGAGTDGGTVSYGFGEIAEVMHFAQAFGAEKALRSATIEGARILGADAQLGSIEPGKLADLVVIDGDPLADIRDLMKVDTVVRDGEVLPIATLLKAP</sequence>
<dbReference type="InterPro" id="IPR011042">
    <property type="entry name" value="6-blade_b-propeller_TolB-like"/>
</dbReference>
<comment type="similarity">
    <text evidence="1">Belongs to the TolB family.</text>
</comment>
<keyword evidence="5" id="KW-1185">Reference proteome</keyword>
<evidence type="ECO:0000259" key="3">
    <source>
        <dbReference type="Pfam" id="PF01979"/>
    </source>
</evidence>
<name>A0ABS7PRQ5_9SPHN</name>
<dbReference type="Gene3D" id="3.40.50.10910">
    <property type="entry name" value="Amidohydrolase"/>
    <property type="match status" value="1"/>
</dbReference>
<comment type="caution">
    <text evidence="4">The sequence shown here is derived from an EMBL/GenBank/DDBJ whole genome shotgun (WGS) entry which is preliminary data.</text>
</comment>
<feature type="domain" description="Amidohydrolase-related" evidence="3">
    <location>
        <begin position="763"/>
        <end position="990"/>
    </location>
</feature>
<keyword evidence="2" id="KW-0732">Signal</keyword>
<evidence type="ECO:0000313" key="4">
    <source>
        <dbReference type="EMBL" id="MBY8824015.1"/>
    </source>
</evidence>
<dbReference type="PROSITE" id="PS51257">
    <property type="entry name" value="PROKAR_LIPOPROTEIN"/>
    <property type="match status" value="1"/>
</dbReference>
<dbReference type="Gene3D" id="1.20.58.520">
    <property type="entry name" value="Amidohydrolase"/>
    <property type="match status" value="1"/>
</dbReference>
<evidence type="ECO:0000256" key="2">
    <source>
        <dbReference type="SAM" id="SignalP"/>
    </source>
</evidence>
<dbReference type="Gene3D" id="2.30.40.10">
    <property type="entry name" value="Urease, subunit C, domain 1"/>
    <property type="match status" value="1"/>
</dbReference>
<dbReference type="InterPro" id="IPR011059">
    <property type="entry name" value="Metal-dep_hydrolase_composite"/>
</dbReference>
<dbReference type="PANTHER" id="PTHR36842:SF1">
    <property type="entry name" value="PROTEIN TOLB"/>
    <property type="match status" value="1"/>
</dbReference>
<proteinExistence type="inferred from homology"/>
<dbReference type="SUPFAM" id="SSF51338">
    <property type="entry name" value="Composite domain of metallo-dependent hydrolases"/>
    <property type="match status" value="1"/>
</dbReference>
<protein>
    <submittedName>
        <fullName evidence="4">Amidohydrolase family protein</fullName>
    </submittedName>
</protein>
<dbReference type="Gene3D" id="2.120.10.30">
    <property type="entry name" value="TolB, C-terminal domain"/>
    <property type="match status" value="4"/>
</dbReference>
<dbReference type="Pfam" id="PF07676">
    <property type="entry name" value="PD40"/>
    <property type="match status" value="7"/>
</dbReference>
<dbReference type="Proteomes" id="UP000706039">
    <property type="component" value="Unassembled WGS sequence"/>
</dbReference>
<dbReference type="Pfam" id="PF01979">
    <property type="entry name" value="Amidohydro_1"/>
    <property type="match status" value="1"/>
</dbReference>
<dbReference type="EMBL" id="JAINVV010000008">
    <property type="protein sequence ID" value="MBY8824015.1"/>
    <property type="molecule type" value="Genomic_DNA"/>
</dbReference>
<organism evidence="4 5">
    <name type="scientific">Sphingomonas colocasiae</name>
    <dbReference type="NCBI Taxonomy" id="1848973"/>
    <lineage>
        <taxon>Bacteria</taxon>
        <taxon>Pseudomonadati</taxon>
        <taxon>Pseudomonadota</taxon>
        <taxon>Alphaproteobacteria</taxon>
        <taxon>Sphingomonadales</taxon>
        <taxon>Sphingomonadaceae</taxon>
        <taxon>Sphingomonas</taxon>
    </lineage>
</organism>
<dbReference type="SUPFAM" id="SSF51556">
    <property type="entry name" value="Metallo-dependent hydrolases"/>
    <property type="match status" value="1"/>
</dbReference>